<evidence type="ECO:0000313" key="1">
    <source>
        <dbReference type="EMBL" id="TPE45055.1"/>
    </source>
</evidence>
<comment type="caution">
    <text evidence="1">The sequence shown here is derived from an EMBL/GenBank/DDBJ whole genome shotgun (WGS) entry which is preliminary data.</text>
</comment>
<accession>A0A501W946</accession>
<proteinExistence type="predicted"/>
<dbReference type="InterPro" id="IPR036249">
    <property type="entry name" value="Thioredoxin-like_sf"/>
</dbReference>
<dbReference type="Proteomes" id="UP000315901">
    <property type="component" value="Unassembled WGS sequence"/>
</dbReference>
<protein>
    <submittedName>
        <fullName evidence="1">Thioredoxin family protein</fullName>
    </submittedName>
</protein>
<organism evidence="1 2">
    <name type="scientific">Maribrevibacterium harenarium</name>
    <dbReference type="NCBI Taxonomy" id="2589817"/>
    <lineage>
        <taxon>Bacteria</taxon>
        <taxon>Pseudomonadati</taxon>
        <taxon>Pseudomonadota</taxon>
        <taxon>Gammaproteobacteria</taxon>
        <taxon>Oceanospirillales</taxon>
        <taxon>Oceanospirillaceae</taxon>
        <taxon>Maribrevibacterium</taxon>
    </lineage>
</organism>
<dbReference type="Gene3D" id="3.40.30.10">
    <property type="entry name" value="Glutaredoxin"/>
    <property type="match status" value="1"/>
</dbReference>
<sequence>MLKIESAQALSDARNGASLILFGGEQCGVCHALKPKLQDMLSTEFPLVSGYYIDCHGRAAGTCAQERVFSLPVVQIWLEGKLFAEFSRVFSLGQVQAAIAHPYRLLFE</sequence>
<reference evidence="1 2" key="1">
    <citation type="submission" date="2019-06" db="EMBL/GenBank/DDBJ databases">
        <title>A novel bacterium of genus Marinomonas, isolated from coastal sand.</title>
        <authorList>
            <person name="Huang H."/>
            <person name="Mo K."/>
            <person name="Hu Y."/>
        </authorList>
    </citation>
    <scope>NUCLEOTIDE SEQUENCE [LARGE SCALE GENOMIC DNA]</scope>
    <source>
        <strain evidence="1 2">HB171799</strain>
    </source>
</reference>
<dbReference type="SUPFAM" id="SSF52833">
    <property type="entry name" value="Thioredoxin-like"/>
    <property type="match status" value="1"/>
</dbReference>
<keyword evidence="2" id="KW-1185">Reference proteome</keyword>
<dbReference type="EMBL" id="VFRR01000074">
    <property type="protein sequence ID" value="TPE45055.1"/>
    <property type="molecule type" value="Genomic_DNA"/>
</dbReference>
<dbReference type="OrthoDB" id="9797598at2"/>
<dbReference type="CDD" id="cd02947">
    <property type="entry name" value="TRX_family"/>
    <property type="match status" value="1"/>
</dbReference>
<name>A0A501W946_9GAMM</name>
<evidence type="ECO:0000313" key="2">
    <source>
        <dbReference type="Proteomes" id="UP000315901"/>
    </source>
</evidence>
<gene>
    <name evidence="1" type="ORF">FJM67_16705</name>
</gene>
<dbReference type="AlphaFoldDB" id="A0A501W946"/>